<dbReference type="RefSeq" id="WP_169211128.1">
    <property type="nucleotide sequence ID" value="NZ_JAATNW010000005.1"/>
</dbReference>
<protein>
    <recommendedName>
        <fullName evidence="4">PEP-CTERM sorting domain-containing protein</fullName>
    </recommendedName>
</protein>
<keyword evidence="3" id="KW-1185">Reference proteome</keyword>
<evidence type="ECO:0000256" key="1">
    <source>
        <dbReference type="SAM" id="SignalP"/>
    </source>
</evidence>
<gene>
    <name evidence="2" type="ORF">HCJ96_11185</name>
</gene>
<feature type="chain" id="PRO_5046050292" description="PEP-CTERM sorting domain-containing protein" evidence="1">
    <location>
        <begin position="26"/>
        <end position="178"/>
    </location>
</feature>
<comment type="caution">
    <text evidence="2">The sequence shown here is derived from an EMBL/GenBank/DDBJ whole genome shotgun (WGS) entry which is preliminary data.</text>
</comment>
<sequence length="178" mass="19067">MKFKNKIKEVCLALLLFCNFAPAQADIITLDSGWNSFAFSGVGSPWGQTFEFTITDTAWFAVTDAFLSGDRFEFFLDGVSLGLTSMPTTQGDIIFDNYDSAFGDARWSSAEVMLGAGTYQVTGTTILSPYGSGGAAVQLSSTSLGGPTFANVSEPALPLLLGIALTSLFIRARKRNNR</sequence>
<reference evidence="2 3" key="1">
    <citation type="submission" date="2020-03" db="EMBL/GenBank/DDBJ databases">
        <title>Alteromonas ponticola sp. nov., isolated from seawater.</title>
        <authorList>
            <person name="Yoon J.-H."/>
            <person name="Kim Y.-O."/>
        </authorList>
    </citation>
    <scope>NUCLEOTIDE SEQUENCE [LARGE SCALE GENOMIC DNA]</scope>
    <source>
        <strain evidence="2 3">MYP5</strain>
    </source>
</reference>
<evidence type="ECO:0008006" key="4">
    <source>
        <dbReference type="Google" id="ProtNLM"/>
    </source>
</evidence>
<feature type="signal peptide" evidence="1">
    <location>
        <begin position="1"/>
        <end position="25"/>
    </location>
</feature>
<evidence type="ECO:0000313" key="2">
    <source>
        <dbReference type="EMBL" id="NMH60587.1"/>
    </source>
</evidence>
<proteinExistence type="predicted"/>
<name>A0ABX1R2A0_9ALTE</name>
<organism evidence="2 3">
    <name type="scientific">Alteromonas ponticola</name>
    <dbReference type="NCBI Taxonomy" id="2720613"/>
    <lineage>
        <taxon>Bacteria</taxon>
        <taxon>Pseudomonadati</taxon>
        <taxon>Pseudomonadota</taxon>
        <taxon>Gammaproteobacteria</taxon>
        <taxon>Alteromonadales</taxon>
        <taxon>Alteromonadaceae</taxon>
        <taxon>Alteromonas/Salinimonas group</taxon>
        <taxon>Alteromonas</taxon>
    </lineage>
</organism>
<dbReference type="EMBL" id="JAATNW010000005">
    <property type="protein sequence ID" value="NMH60587.1"/>
    <property type="molecule type" value="Genomic_DNA"/>
</dbReference>
<dbReference type="Proteomes" id="UP000709336">
    <property type="component" value="Unassembled WGS sequence"/>
</dbReference>
<accession>A0ABX1R2A0</accession>
<keyword evidence="1" id="KW-0732">Signal</keyword>
<evidence type="ECO:0000313" key="3">
    <source>
        <dbReference type="Proteomes" id="UP000709336"/>
    </source>
</evidence>